<dbReference type="Proteomes" id="UP000325286">
    <property type="component" value="Chromosome"/>
</dbReference>
<proteinExistence type="predicted"/>
<dbReference type="AlphaFoldDB" id="A0A5B9R839"/>
<dbReference type="KEGG" id="rul:UC8_49730"/>
<name>A0A5B9R839_9BACT</name>
<dbReference type="EMBL" id="CP042914">
    <property type="protein sequence ID" value="QEG42931.1"/>
    <property type="molecule type" value="Genomic_DNA"/>
</dbReference>
<protein>
    <submittedName>
        <fullName evidence="1">Uncharacterized protein</fullName>
    </submittedName>
</protein>
<evidence type="ECO:0000313" key="2">
    <source>
        <dbReference type="Proteomes" id="UP000325286"/>
    </source>
</evidence>
<sequence length="79" mass="8356">MVVVRSANMVHGRCSLREHGEEGVAFAERTTTMSVAFAERTTTLGGRFDQGGADRVLAGLAGDLLALSIGDVKDVHDLI</sequence>
<keyword evidence="2" id="KW-1185">Reference proteome</keyword>
<gene>
    <name evidence="1" type="ORF">UC8_49730</name>
</gene>
<evidence type="ECO:0000313" key="1">
    <source>
        <dbReference type="EMBL" id="QEG42931.1"/>
    </source>
</evidence>
<organism evidence="1 2">
    <name type="scientific">Roseimaritima ulvae</name>
    <dbReference type="NCBI Taxonomy" id="980254"/>
    <lineage>
        <taxon>Bacteria</taxon>
        <taxon>Pseudomonadati</taxon>
        <taxon>Planctomycetota</taxon>
        <taxon>Planctomycetia</taxon>
        <taxon>Pirellulales</taxon>
        <taxon>Pirellulaceae</taxon>
        <taxon>Roseimaritima</taxon>
    </lineage>
</organism>
<accession>A0A5B9R839</accession>
<reference evidence="1 2" key="1">
    <citation type="submission" date="2019-08" db="EMBL/GenBank/DDBJ databases">
        <title>Deep-cultivation of Planctomycetes and their phenomic and genomic characterization uncovers novel biology.</title>
        <authorList>
            <person name="Wiegand S."/>
            <person name="Jogler M."/>
            <person name="Boedeker C."/>
            <person name="Pinto D."/>
            <person name="Vollmers J."/>
            <person name="Rivas-Marin E."/>
            <person name="Kohn T."/>
            <person name="Peeters S.H."/>
            <person name="Heuer A."/>
            <person name="Rast P."/>
            <person name="Oberbeckmann S."/>
            <person name="Bunk B."/>
            <person name="Jeske O."/>
            <person name="Meyerdierks A."/>
            <person name="Storesund J.E."/>
            <person name="Kallscheuer N."/>
            <person name="Luecker S."/>
            <person name="Lage O.M."/>
            <person name="Pohl T."/>
            <person name="Merkel B.J."/>
            <person name="Hornburger P."/>
            <person name="Mueller R.-W."/>
            <person name="Bruemmer F."/>
            <person name="Labrenz M."/>
            <person name="Spormann A.M."/>
            <person name="Op den Camp H."/>
            <person name="Overmann J."/>
            <person name="Amann R."/>
            <person name="Jetten M.S.M."/>
            <person name="Mascher T."/>
            <person name="Medema M.H."/>
            <person name="Devos D.P."/>
            <person name="Kaster A.-K."/>
            <person name="Ovreas L."/>
            <person name="Rohde M."/>
            <person name="Galperin M.Y."/>
            <person name="Jogler C."/>
        </authorList>
    </citation>
    <scope>NUCLEOTIDE SEQUENCE [LARGE SCALE GENOMIC DNA]</scope>
    <source>
        <strain evidence="1 2">UC8</strain>
    </source>
</reference>